<dbReference type="SUPFAM" id="SSF55073">
    <property type="entry name" value="Nucleotide cyclase"/>
    <property type="match status" value="1"/>
</dbReference>
<dbReference type="InterPro" id="IPR043128">
    <property type="entry name" value="Rev_trsase/Diguanyl_cyclase"/>
</dbReference>
<comment type="caution">
    <text evidence="2">The sequence shown here is derived from an EMBL/GenBank/DDBJ whole genome shotgun (WGS) entry which is preliminary data.</text>
</comment>
<dbReference type="EMBL" id="JAANIU010012195">
    <property type="protein sequence ID" value="KAG1530592.1"/>
    <property type="molecule type" value="Genomic_DNA"/>
</dbReference>
<dbReference type="NCBIfam" id="TIGR00254">
    <property type="entry name" value="GGDEF"/>
    <property type="match status" value="1"/>
</dbReference>
<keyword evidence="3" id="KW-1185">Reference proteome</keyword>
<evidence type="ECO:0000259" key="1">
    <source>
        <dbReference type="PROSITE" id="PS50887"/>
    </source>
</evidence>
<sequence>MAAALEDAVAMNGAQSGAACVALLDIDHFKHINDFQGHATGDRVLAELGTLLRSHFAGRGMAARYGGEEFVAVMPATDLRAAERQCEFLRLAVAELPLGFPLTISIGVAQHQSGESVDQMLARADKALYRAKGNGRTRVELAS</sequence>
<dbReference type="InterPro" id="IPR029787">
    <property type="entry name" value="Nucleotide_cyclase"/>
</dbReference>
<reference evidence="2 3" key="1">
    <citation type="journal article" date="2020" name="Microb. Genom.">
        <title>Genetic diversity of clinical and environmental Mucorales isolates obtained from an investigation of mucormycosis cases among solid organ transplant recipients.</title>
        <authorList>
            <person name="Nguyen M.H."/>
            <person name="Kaul D."/>
            <person name="Muto C."/>
            <person name="Cheng S.J."/>
            <person name="Richter R.A."/>
            <person name="Bruno V.M."/>
            <person name="Liu G."/>
            <person name="Beyhan S."/>
            <person name="Sundermann A.J."/>
            <person name="Mounaud S."/>
            <person name="Pasculle A.W."/>
            <person name="Nierman W.C."/>
            <person name="Driscoll E."/>
            <person name="Cumbie R."/>
            <person name="Clancy C.J."/>
            <person name="Dupont C.L."/>
        </authorList>
    </citation>
    <scope>NUCLEOTIDE SEQUENCE [LARGE SCALE GENOMIC DNA]</scope>
    <source>
        <strain evidence="2 3">GL24</strain>
    </source>
</reference>
<dbReference type="AlphaFoldDB" id="A0A9P7C133"/>
<dbReference type="GO" id="GO:0043709">
    <property type="term" value="P:cell adhesion involved in single-species biofilm formation"/>
    <property type="evidence" value="ECO:0007669"/>
    <property type="project" value="TreeGrafter"/>
</dbReference>
<dbReference type="PANTHER" id="PTHR45138:SF9">
    <property type="entry name" value="DIGUANYLATE CYCLASE DGCM-RELATED"/>
    <property type="match status" value="1"/>
</dbReference>
<dbReference type="Gene3D" id="3.30.70.270">
    <property type="match status" value="1"/>
</dbReference>
<evidence type="ECO:0000313" key="3">
    <source>
        <dbReference type="Proteomes" id="UP000740926"/>
    </source>
</evidence>
<dbReference type="Pfam" id="PF00990">
    <property type="entry name" value="GGDEF"/>
    <property type="match status" value="1"/>
</dbReference>
<dbReference type="InterPro" id="IPR050469">
    <property type="entry name" value="Diguanylate_Cyclase"/>
</dbReference>
<proteinExistence type="predicted"/>
<dbReference type="PROSITE" id="PS50887">
    <property type="entry name" value="GGDEF"/>
    <property type="match status" value="1"/>
</dbReference>
<dbReference type="GO" id="GO:0005886">
    <property type="term" value="C:plasma membrane"/>
    <property type="evidence" value="ECO:0007669"/>
    <property type="project" value="TreeGrafter"/>
</dbReference>
<feature type="domain" description="GGDEF" evidence="1">
    <location>
        <begin position="17"/>
        <end position="143"/>
    </location>
</feature>
<dbReference type="CDD" id="cd01949">
    <property type="entry name" value="GGDEF"/>
    <property type="match status" value="1"/>
</dbReference>
<dbReference type="PANTHER" id="PTHR45138">
    <property type="entry name" value="REGULATORY COMPONENTS OF SENSORY TRANSDUCTION SYSTEM"/>
    <property type="match status" value="1"/>
</dbReference>
<dbReference type="Proteomes" id="UP000740926">
    <property type="component" value="Unassembled WGS sequence"/>
</dbReference>
<dbReference type="GO" id="GO:0052621">
    <property type="term" value="F:diguanylate cyclase activity"/>
    <property type="evidence" value="ECO:0007669"/>
    <property type="project" value="TreeGrafter"/>
</dbReference>
<name>A0A9P7C133_9FUNG</name>
<gene>
    <name evidence="2" type="ORF">G6F50_017214</name>
</gene>
<evidence type="ECO:0000313" key="2">
    <source>
        <dbReference type="EMBL" id="KAG1530592.1"/>
    </source>
</evidence>
<dbReference type="SMART" id="SM00267">
    <property type="entry name" value="GGDEF"/>
    <property type="match status" value="1"/>
</dbReference>
<organism evidence="2 3">
    <name type="scientific">Rhizopus delemar</name>
    <dbReference type="NCBI Taxonomy" id="936053"/>
    <lineage>
        <taxon>Eukaryota</taxon>
        <taxon>Fungi</taxon>
        <taxon>Fungi incertae sedis</taxon>
        <taxon>Mucoromycota</taxon>
        <taxon>Mucoromycotina</taxon>
        <taxon>Mucoromycetes</taxon>
        <taxon>Mucorales</taxon>
        <taxon>Mucorineae</taxon>
        <taxon>Rhizopodaceae</taxon>
        <taxon>Rhizopus</taxon>
    </lineage>
</organism>
<accession>A0A9P7C133</accession>
<protein>
    <recommendedName>
        <fullName evidence="1">GGDEF domain-containing protein</fullName>
    </recommendedName>
</protein>
<dbReference type="InterPro" id="IPR000160">
    <property type="entry name" value="GGDEF_dom"/>
</dbReference>